<keyword evidence="2" id="KW-1185">Reference proteome</keyword>
<dbReference type="AlphaFoldDB" id="A0ABD0TVL2"/>
<accession>A0ABD0TVL2</accession>
<dbReference type="Proteomes" id="UP001552299">
    <property type="component" value="Unassembled WGS sequence"/>
</dbReference>
<protein>
    <submittedName>
        <fullName evidence="1">Uncharacterized protein</fullName>
    </submittedName>
</protein>
<proteinExistence type="predicted"/>
<name>A0ABD0TVL2_DENTH</name>
<dbReference type="EMBL" id="JANQDX010000020">
    <property type="protein sequence ID" value="KAL0903750.1"/>
    <property type="molecule type" value="Genomic_DNA"/>
</dbReference>
<comment type="caution">
    <text evidence="1">The sequence shown here is derived from an EMBL/GenBank/DDBJ whole genome shotgun (WGS) entry which is preliminary data.</text>
</comment>
<evidence type="ECO:0000313" key="1">
    <source>
        <dbReference type="EMBL" id="KAL0903750.1"/>
    </source>
</evidence>
<evidence type="ECO:0000313" key="2">
    <source>
        <dbReference type="Proteomes" id="UP001552299"/>
    </source>
</evidence>
<organism evidence="1 2">
    <name type="scientific">Dendrobium thyrsiflorum</name>
    <name type="common">Pinecone-like raceme dendrobium</name>
    <name type="synonym">Orchid</name>
    <dbReference type="NCBI Taxonomy" id="117978"/>
    <lineage>
        <taxon>Eukaryota</taxon>
        <taxon>Viridiplantae</taxon>
        <taxon>Streptophyta</taxon>
        <taxon>Embryophyta</taxon>
        <taxon>Tracheophyta</taxon>
        <taxon>Spermatophyta</taxon>
        <taxon>Magnoliopsida</taxon>
        <taxon>Liliopsida</taxon>
        <taxon>Asparagales</taxon>
        <taxon>Orchidaceae</taxon>
        <taxon>Epidendroideae</taxon>
        <taxon>Malaxideae</taxon>
        <taxon>Dendrobiinae</taxon>
        <taxon>Dendrobium</taxon>
    </lineage>
</organism>
<sequence>MGTRRVSRAFFFFVFIIFVIFFLVDMQNVAAARPMPAFGIKAKDTTMALWMMRLPSGPSDRGAGH</sequence>
<gene>
    <name evidence="1" type="ORF">M5K25_028148</name>
</gene>
<reference evidence="1 2" key="1">
    <citation type="journal article" date="2024" name="Plant Biotechnol. J.">
        <title>Dendrobium thyrsiflorum genome and its molecular insights into genes involved in important horticultural traits.</title>
        <authorList>
            <person name="Chen B."/>
            <person name="Wang J.Y."/>
            <person name="Zheng P.J."/>
            <person name="Li K.L."/>
            <person name="Liang Y.M."/>
            <person name="Chen X.F."/>
            <person name="Zhang C."/>
            <person name="Zhao X."/>
            <person name="He X."/>
            <person name="Zhang G.Q."/>
            <person name="Liu Z.J."/>
            <person name="Xu Q."/>
        </authorList>
    </citation>
    <scope>NUCLEOTIDE SEQUENCE [LARGE SCALE GENOMIC DNA]</scope>
    <source>
        <strain evidence="1">GZMU011</strain>
    </source>
</reference>